<proteinExistence type="predicted"/>
<organism evidence="1 2">
    <name type="scientific">Cytobacillus stercorigallinarum</name>
    <dbReference type="NCBI Taxonomy" id="2762240"/>
    <lineage>
        <taxon>Bacteria</taxon>
        <taxon>Bacillati</taxon>
        <taxon>Bacillota</taxon>
        <taxon>Bacilli</taxon>
        <taxon>Bacillales</taxon>
        <taxon>Bacillaceae</taxon>
        <taxon>Cytobacillus</taxon>
    </lineage>
</organism>
<dbReference type="Proteomes" id="UP000657931">
    <property type="component" value="Unassembled WGS sequence"/>
</dbReference>
<comment type="caution">
    <text evidence="1">The sequence shown here is derived from an EMBL/GenBank/DDBJ whole genome shotgun (WGS) entry which is preliminary data.</text>
</comment>
<accession>A0ABR8QNC6</accession>
<reference evidence="1 2" key="1">
    <citation type="submission" date="2020-08" db="EMBL/GenBank/DDBJ databases">
        <title>A Genomic Blueprint of the Chicken Gut Microbiome.</title>
        <authorList>
            <person name="Gilroy R."/>
            <person name="Ravi A."/>
            <person name="Getino M."/>
            <person name="Pursley I."/>
            <person name="Horton D.L."/>
            <person name="Alikhan N.-F."/>
            <person name="Baker D."/>
            <person name="Gharbi K."/>
            <person name="Hall N."/>
            <person name="Watson M."/>
            <person name="Adriaenssens E.M."/>
            <person name="Foster-Nyarko E."/>
            <person name="Jarju S."/>
            <person name="Secka A."/>
            <person name="Antonio M."/>
            <person name="Oren A."/>
            <person name="Chaudhuri R."/>
            <person name="La Ragione R.M."/>
            <person name="Hildebrand F."/>
            <person name="Pallen M.J."/>
        </authorList>
    </citation>
    <scope>NUCLEOTIDE SEQUENCE [LARGE SCALE GENOMIC DNA]</scope>
    <source>
        <strain evidence="1 2">Sa5YUA1</strain>
    </source>
</reference>
<gene>
    <name evidence="1" type="ORF">H9655_08325</name>
</gene>
<keyword evidence="2" id="KW-1185">Reference proteome</keyword>
<dbReference type="RefSeq" id="WP_191812867.1">
    <property type="nucleotide sequence ID" value="NZ_JACSQT010000003.1"/>
</dbReference>
<dbReference type="EMBL" id="JACSQT010000003">
    <property type="protein sequence ID" value="MBD7937035.1"/>
    <property type="molecule type" value="Genomic_DNA"/>
</dbReference>
<evidence type="ECO:0000313" key="1">
    <source>
        <dbReference type="EMBL" id="MBD7937035.1"/>
    </source>
</evidence>
<sequence>MNGIIKRRKTSDYAQIHNGALQQLEDIRSIGLISHLMSLPEGWEIKKMQLYKKFGRGPITNGIKELEQKKYWVTIKYRNGKKTLYYYQVSDVAFDDSDVLNMILEVNKGGYKILEISERFTHLLSNGGNQQLKTEDSSSVDSCIVDSQQRMVNNSPSTVQNRQLLNKKEKTKSKKQNKDKKTLLINKELTADEWKIYLTDSCNEFYTLFAPNRWDKKSWNALINAFVTETIDESRYINITEDKIKGYAYQSLKNIAYKHDLKNGKVERKFPFYDWLNDDSEDEMPY</sequence>
<protein>
    <submittedName>
        <fullName evidence="1">Uncharacterized protein</fullName>
    </submittedName>
</protein>
<evidence type="ECO:0000313" key="2">
    <source>
        <dbReference type="Proteomes" id="UP000657931"/>
    </source>
</evidence>
<name>A0ABR8QNC6_9BACI</name>